<reference evidence="3 4" key="1">
    <citation type="submission" date="2020-09" db="EMBL/GenBank/DDBJ databases">
        <title>novel species in genus Nocardioides.</title>
        <authorList>
            <person name="Zhang G."/>
        </authorList>
    </citation>
    <scope>NUCLEOTIDE SEQUENCE [LARGE SCALE GENOMIC DNA]</scope>
    <source>
        <strain evidence="3 4">KCTC 39551</strain>
    </source>
</reference>
<dbReference type="EMBL" id="JACXYZ010000002">
    <property type="protein sequence ID" value="MBD3926363.1"/>
    <property type="molecule type" value="Genomic_DNA"/>
</dbReference>
<feature type="compositionally biased region" description="Acidic residues" evidence="1">
    <location>
        <begin position="109"/>
        <end position="133"/>
    </location>
</feature>
<keyword evidence="4" id="KW-1185">Reference proteome</keyword>
<name>A0ABR8NE05_9ACTN</name>
<keyword evidence="2" id="KW-0732">Signal</keyword>
<feature type="compositionally biased region" description="Low complexity" evidence="1">
    <location>
        <begin position="24"/>
        <end position="34"/>
    </location>
</feature>
<accession>A0ABR8NE05</accession>
<evidence type="ECO:0000256" key="1">
    <source>
        <dbReference type="SAM" id="MobiDB-lite"/>
    </source>
</evidence>
<evidence type="ECO:0008006" key="5">
    <source>
        <dbReference type="Google" id="ProtNLM"/>
    </source>
</evidence>
<protein>
    <recommendedName>
        <fullName evidence="5">Small secreted hydrophilic protein</fullName>
    </recommendedName>
</protein>
<evidence type="ECO:0000313" key="3">
    <source>
        <dbReference type="EMBL" id="MBD3926363.1"/>
    </source>
</evidence>
<sequence>MGQVTRVLLLLAVVVPVTAYVAGSLASPGAPAPADHSPVILRDAPTEAPTTDPTTDPATTDPATPPPGRESPRTPRLAPDGPDDGPGQDAQRGDGDEARVVTPQPTPVGEDDDDERDDDDGPDDDDTDDEWDD</sequence>
<organism evidence="3 4">
    <name type="scientific">Nocardioides cavernae</name>
    <dbReference type="NCBI Taxonomy" id="1921566"/>
    <lineage>
        <taxon>Bacteria</taxon>
        <taxon>Bacillati</taxon>
        <taxon>Actinomycetota</taxon>
        <taxon>Actinomycetes</taxon>
        <taxon>Propionibacteriales</taxon>
        <taxon>Nocardioidaceae</taxon>
        <taxon>Nocardioides</taxon>
    </lineage>
</organism>
<feature type="region of interest" description="Disordered" evidence="1">
    <location>
        <begin position="24"/>
        <end position="133"/>
    </location>
</feature>
<gene>
    <name evidence="3" type="ORF">IEZ26_17185</name>
</gene>
<dbReference type="RefSeq" id="WP_191196184.1">
    <property type="nucleotide sequence ID" value="NZ_JACXYZ010000002.1"/>
</dbReference>
<feature type="chain" id="PRO_5046033391" description="Small secreted hydrophilic protein" evidence="2">
    <location>
        <begin position="20"/>
        <end position="133"/>
    </location>
</feature>
<evidence type="ECO:0000256" key="2">
    <source>
        <dbReference type="SAM" id="SignalP"/>
    </source>
</evidence>
<evidence type="ECO:0000313" key="4">
    <source>
        <dbReference type="Proteomes" id="UP000618818"/>
    </source>
</evidence>
<feature type="signal peptide" evidence="2">
    <location>
        <begin position="1"/>
        <end position="19"/>
    </location>
</feature>
<comment type="caution">
    <text evidence="3">The sequence shown here is derived from an EMBL/GenBank/DDBJ whole genome shotgun (WGS) entry which is preliminary data.</text>
</comment>
<feature type="compositionally biased region" description="Low complexity" evidence="1">
    <location>
        <begin position="75"/>
        <end position="90"/>
    </location>
</feature>
<proteinExistence type="predicted"/>
<dbReference type="Proteomes" id="UP000618818">
    <property type="component" value="Unassembled WGS sequence"/>
</dbReference>
<feature type="compositionally biased region" description="Low complexity" evidence="1">
    <location>
        <begin position="46"/>
        <end position="62"/>
    </location>
</feature>